<dbReference type="Gene3D" id="3.80.10.10">
    <property type="entry name" value="Ribonuclease Inhibitor"/>
    <property type="match status" value="1"/>
</dbReference>
<dbReference type="SUPFAM" id="SSF52047">
    <property type="entry name" value="RNI-like"/>
    <property type="match status" value="1"/>
</dbReference>
<dbReference type="EMBL" id="JAAAIN010000076">
    <property type="protein sequence ID" value="KAG0321114.1"/>
    <property type="molecule type" value="Genomic_DNA"/>
</dbReference>
<accession>A0A9P6RII4</accession>
<dbReference type="InterPro" id="IPR001810">
    <property type="entry name" value="F-box_dom"/>
</dbReference>
<dbReference type="InterPro" id="IPR032675">
    <property type="entry name" value="LRR_dom_sf"/>
</dbReference>
<organism evidence="2 3">
    <name type="scientific">Linnemannia gamsii</name>
    <dbReference type="NCBI Taxonomy" id="64522"/>
    <lineage>
        <taxon>Eukaryota</taxon>
        <taxon>Fungi</taxon>
        <taxon>Fungi incertae sedis</taxon>
        <taxon>Mucoromycota</taxon>
        <taxon>Mortierellomycotina</taxon>
        <taxon>Mortierellomycetes</taxon>
        <taxon>Mortierellales</taxon>
        <taxon>Mortierellaceae</taxon>
        <taxon>Linnemannia</taxon>
    </lineage>
</organism>
<dbReference type="AlphaFoldDB" id="A0A9P6RII4"/>
<comment type="caution">
    <text evidence="2">The sequence shown here is derived from an EMBL/GenBank/DDBJ whole genome shotgun (WGS) entry which is preliminary data.</text>
</comment>
<name>A0A9P6RII4_9FUNG</name>
<evidence type="ECO:0000313" key="3">
    <source>
        <dbReference type="Proteomes" id="UP000823405"/>
    </source>
</evidence>
<proteinExistence type="predicted"/>
<evidence type="ECO:0000259" key="1">
    <source>
        <dbReference type="Pfam" id="PF00646"/>
    </source>
</evidence>
<dbReference type="InterPro" id="IPR036047">
    <property type="entry name" value="F-box-like_dom_sf"/>
</dbReference>
<dbReference type="Pfam" id="PF00646">
    <property type="entry name" value="F-box"/>
    <property type="match status" value="1"/>
</dbReference>
<sequence>MQPPPPRFNMDAVYEIAKYLSKLDLARCCQVSHAWQDLWTEPLWSQYKWPRRHLDLSMEVLRRVGQYIGNVHLHGWYVGEDDQNTLALHCESVFKTCVNVRTLKIEDGNLTRRFLQTMWKTLDEGTEAKGIAAVVAGSEGEDMDVKNRHQLAESILSSTRTAYHATRGKKTGKNRFIHDGPRLAIFSDYLMTLELTLTHKTCELTMHWLGLAARNGRLQNLENVKFDGRRPKWPSRYRHKEPPLRLSLLLLFLRSLPRLKDLMLGLGDIYDDFPDALVDSMFPPLSEECAKRPAAAEPKKAAPSSARSHRQLSVIPLEILQVPGFDSPSALAKLLKRLPVLSTLRQVASSVTEDDWVRFFGDDGYAQSSSSSSNATSPVESTLALPDKSAAAATTATAATPTASRSRLSMNFGYSSMHGFTNRVAKTISQSSIMSYQLTGISISRSSTLSHHGVEALLHNCPNLGILSLEHSTISGRVFQNSTPWACRNTLFKLSLRDLYMGRGGQEFAAAARHHIRQLPHLTCLDIGGTWVLADMIMDSSDMGRGERLYTEAGTQDKMVWPKLNYFGIKSLERCITLPEFKVMLSMFPMTTHIELGAFNTTEVGEWIGIYRPDLTYIIYSCDNYC</sequence>
<dbReference type="Proteomes" id="UP000823405">
    <property type="component" value="Unassembled WGS sequence"/>
</dbReference>
<gene>
    <name evidence="2" type="ORF">BGZ97_012105</name>
</gene>
<dbReference type="OrthoDB" id="2425038at2759"/>
<evidence type="ECO:0000313" key="2">
    <source>
        <dbReference type="EMBL" id="KAG0321114.1"/>
    </source>
</evidence>
<protein>
    <recommendedName>
        <fullName evidence="1">F-box domain-containing protein</fullName>
    </recommendedName>
</protein>
<keyword evidence="3" id="KW-1185">Reference proteome</keyword>
<feature type="domain" description="F-box" evidence="1">
    <location>
        <begin position="11"/>
        <end position="41"/>
    </location>
</feature>
<dbReference type="SUPFAM" id="SSF81383">
    <property type="entry name" value="F-box domain"/>
    <property type="match status" value="1"/>
</dbReference>
<reference evidence="2" key="1">
    <citation type="journal article" date="2020" name="Fungal Divers.">
        <title>Resolving the Mortierellaceae phylogeny through synthesis of multi-gene phylogenetics and phylogenomics.</title>
        <authorList>
            <person name="Vandepol N."/>
            <person name="Liber J."/>
            <person name="Desiro A."/>
            <person name="Na H."/>
            <person name="Kennedy M."/>
            <person name="Barry K."/>
            <person name="Grigoriev I.V."/>
            <person name="Miller A.N."/>
            <person name="O'Donnell K."/>
            <person name="Stajich J.E."/>
            <person name="Bonito G."/>
        </authorList>
    </citation>
    <scope>NUCLEOTIDE SEQUENCE</scope>
    <source>
        <strain evidence="2">NVP60</strain>
    </source>
</reference>